<keyword evidence="6" id="KW-1185">Reference proteome</keyword>
<comment type="similarity">
    <text evidence="1 2">Belongs to the PAL/histidase family.</text>
</comment>
<dbReference type="Gene3D" id="1.10.275.10">
    <property type="entry name" value="Fumarase/aspartase (N-terminal domain)"/>
    <property type="match status" value="1"/>
</dbReference>
<dbReference type="EMBL" id="CP134184">
    <property type="protein sequence ID" value="WPA96267.1"/>
    <property type="molecule type" value="Genomic_DNA"/>
</dbReference>
<protein>
    <submittedName>
        <fullName evidence="3">Phenylalanine ammonia-lyase</fullName>
    </submittedName>
</protein>
<dbReference type="GO" id="GO:0005737">
    <property type="term" value="C:cytoplasm"/>
    <property type="evidence" value="ECO:0007669"/>
    <property type="project" value="InterPro"/>
</dbReference>
<dbReference type="Gene3D" id="1.10.274.20">
    <property type="entry name" value="Phenylalanine ammonia-lyase 1, domain 3"/>
    <property type="match status" value="1"/>
</dbReference>
<dbReference type="Gene3D" id="1.20.200.10">
    <property type="entry name" value="Fumarase/aspartase (Central domain)"/>
    <property type="match status" value="1"/>
</dbReference>
<dbReference type="EMBL" id="LKMD01000100">
    <property type="protein sequence ID" value="PIB01160.1"/>
    <property type="molecule type" value="Genomic_DNA"/>
</dbReference>
<evidence type="ECO:0000256" key="2">
    <source>
        <dbReference type="RuleBase" id="RU003954"/>
    </source>
</evidence>
<name>A0A2G5I8Q7_CERBT</name>
<sequence length="707" mass="75877">MHRKSSRTPLTDLLCDTHRRVEELRANGDLRISGHTLDVASVVAVARHNVVPKIEEINGVLSLAKSVKVVQASYEKGETLYGINTGFGGSADVRSQNPDALQRSLLQTLQSAVLTTRDRTGVANGIQSHALPAAWTKAMMAVRANSVLRGHSAISRDAVDALLNLLHQRITPIVPLRGSISASGDLMPLAYVAGAIEGSPDVFVEVEERSKVTVQQADQALLSRGLTPTALSARDALALVNGTSASAAVASLVFAEAAQLSILSACITALNSEAMSARVEWSHPFLSDIRPHPGQYETSHIIRTFLQDSEMVSGAGDDITMAGSLVERFEGSLAQDRYPLRTSPQWLGPQFEDILSAHTQISTELNSTSDNPSTDPVGGQVYCGGNFQASSITSAVEKMRLGLQMVGKMLFSQTTEILNHQMSNGLPANLAADDPSQSFCLKGLDINMAAYQSELSFLANPVSNHVQSAEMHNQAINSLALLSARYTHQAVELVALLSASALYAACQGVDLRVMHATFLSEVTPQIDDLCTATLSVHTGEAGYKDIVASASKAMRRTWWKNASASFEQRSDKAAQAYVLHLAGLDPSSRSKIHLNLSIKDVNSLQAKIKSELLHTFTAKRATFLESPDTAQYLGAGTRKLHGYVRNTLAVPMHHGLEAHPRCGSGDQGKRKTIGSQVSIIYEAIRDGILFGEVAEAMHELGIVALPN</sequence>
<dbReference type="Proteomes" id="UP001302367">
    <property type="component" value="Chromosome 1"/>
</dbReference>
<keyword evidence="2 3" id="KW-0456">Lyase</keyword>
<dbReference type="SUPFAM" id="SSF48557">
    <property type="entry name" value="L-aspartase-like"/>
    <property type="match status" value="1"/>
</dbReference>
<evidence type="ECO:0000313" key="4">
    <source>
        <dbReference type="EMBL" id="WPA96267.1"/>
    </source>
</evidence>
<dbReference type="Pfam" id="PF00221">
    <property type="entry name" value="Lyase_aromatic"/>
    <property type="match status" value="1"/>
</dbReference>
<proteinExistence type="inferred from homology"/>
<accession>A0A2G5I8Q7</accession>
<reference evidence="3 5" key="1">
    <citation type="submission" date="2015-10" db="EMBL/GenBank/DDBJ databases">
        <title>The cercosporin biosynthetic gene cluster was horizontally transferred to several fungal lineages and shown to be expanded in Cercospora beticola based on microsynteny with recipient genomes.</title>
        <authorList>
            <person name="De Jonge R."/>
            <person name="Ebert M.K."/>
            <person name="Suttle J.C."/>
            <person name="Jurick Ii W.M."/>
            <person name="Secor G.A."/>
            <person name="Thomma B.P."/>
            <person name="Van De Peer Y."/>
            <person name="Bolton M.D."/>
        </authorList>
    </citation>
    <scope>NUCLEOTIDE SEQUENCE [LARGE SCALE GENOMIC DNA]</scope>
    <source>
        <strain evidence="3 5">09-40</strain>
    </source>
</reference>
<evidence type="ECO:0000313" key="3">
    <source>
        <dbReference type="EMBL" id="PIB01160.1"/>
    </source>
</evidence>
<evidence type="ECO:0000313" key="6">
    <source>
        <dbReference type="Proteomes" id="UP001302367"/>
    </source>
</evidence>
<dbReference type="Proteomes" id="UP000230605">
    <property type="component" value="Chromosome 1"/>
</dbReference>
<dbReference type="AlphaFoldDB" id="A0A2G5I8Q7"/>
<dbReference type="PANTHER" id="PTHR10362">
    <property type="entry name" value="HISTIDINE AMMONIA-LYASE"/>
    <property type="match status" value="1"/>
</dbReference>
<evidence type="ECO:0000313" key="5">
    <source>
        <dbReference type="Proteomes" id="UP000230605"/>
    </source>
</evidence>
<dbReference type="InterPro" id="IPR024083">
    <property type="entry name" value="Fumarase/histidase_N"/>
</dbReference>
<dbReference type="GO" id="GO:0016841">
    <property type="term" value="F:ammonia-lyase activity"/>
    <property type="evidence" value="ECO:0007669"/>
    <property type="project" value="InterPro"/>
</dbReference>
<dbReference type="InterPro" id="IPR001106">
    <property type="entry name" value="Aromatic_Lyase"/>
</dbReference>
<dbReference type="GO" id="GO:0006559">
    <property type="term" value="P:L-phenylalanine catabolic process"/>
    <property type="evidence" value="ECO:0007669"/>
    <property type="project" value="InterPro"/>
</dbReference>
<organism evidence="3 5">
    <name type="scientific">Cercospora beticola</name>
    <name type="common">Sugarbeet leaf spot fungus</name>
    <dbReference type="NCBI Taxonomy" id="122368"/>
    <lineage>
        <taxon>Eukaryota</taxon>
        <taxon>Fungi</taxon>
        <taxon>Dikarya</taxon>
        <taxon>Ascomycota</taxon>
        <taxon>Pezizomycotina</taxon>
        <taxon>Dothideomycetes</taxon>
        <taxon>Dothideomycetidae</taxon>
        <taxon>Mycosphaerellales</taxon>
        <taxon>Mycosphaerellaceae</taxon>
        <taxon>Cercospora</taxon>
    </lineage>
</organism>
<reference evidence="4 6" key="2">
    <citation type="submission" date="2023-09" db="EMBL/GenBank/DDBJ databases">
        <title>Complete-Gapless Cercospora beticola genome.</title>
        <authorList>
            <person name="Wyatt N.A."/>
            <person name="Spanner R.E."/>
            <person name="Bolton M.D."/>
        </authorList>
    </citation>
    <scope>NUCLEOTIDE SEQUENCE [LARGE SCALE GENOMIC DNA]</scope>
    <source>
        <strain evidence="4">Cb09-40</strain>
    </source>
</reference>
<dbReference type="NCBIfam" id="TIGR01226">
    <property type="entry name" value="phe_am_lyase"/>
    <property type="match status" value="1"/>
</dbReference>
<gene>
    <name evidence="3" type="ORF">CB0940_00840</name>
    <name evidence="4" type="ORF">RHO25_000873</name>
</gene>
<dbReference type="PROSITE" id="PS00488">
    <property type="entry name" value="PAL_HISTIDASE"/>
    <property type="match status" value="1"/>
</dbReference>
<evidence type="ECO:0000256" key="1">
    <source>
        <dbReference type="ARBA" id="ARBA00007238"/>
    </source>
</evidence>
<dbReference type="InterPro" id="IPR023144">
    <property type="entry name" value="Phe_NH3-lyase_shielding_dom_sf"/>
</dbReference>
<dbReference type="InterPro" id="IPR008948">
    <property type="entry name" value="L-Aspartase-like"/>
</dbReference>
<dbReference type="CDD" id="cd00332">
    <property type="entry name" value="PAL-HAL"/>
    <property type="match status" value="1"/>
</dbReference>
<dbReference type="InterPro" id="IPR005922">
    <property type="entry name" value="Phe_NH3-lyase"/>
</dbReference>
<dbReference type="InterPro" id="IPR022313">
    <property type="entry name" value="Phe/His_NH3-lyase_AS"/>
</dbReference>
<dbReference type="OrthoDB" id="10051290at2759"/>